<organism evidence="2 3">
    <name type="scientific">Trichinella zimbabwensis</name>
    <dbReference type="NCBI Taxonomy" id="268475"/>
    <lineage>
        <taxon>Eukaryota</taxon>
        <taxon>Metazoa</taxon>
        <taxon>Ecdysozoa</taxon>
        <taxon>Nematoda</taxon>
        <taxon>Enoplea</taxon>
        <taxon>Dorylaimia</taxon>
        <taxon>Trichinellida</taxon>
        <taxon>Trichinellidae</taxon>
        <taxon>Trichinella</taxon>
    </lineage>
</organism>
<dbReference type="EMBL" id="JYDP01000022">
    <property type="protein sequence ID" value="KRZ14710.1"/>
    <property type="molecule type" value="Genomic_DNA"/>
</dbReference>
<keyword evidence="3" id="KW-1185">Reference proteome</keyword>
<reference evidence="2 3" key="1">
    <citation type="submission" date="2015-01" db="EMBL/GenBank/DDBJ databases">
        <title>Evolution of Trichinella species and genotypes.</title>
        <authorList>
            <person name="Korhonen P.K."/>
            <person name="Edoardo P."/>
            <person name="Giuseppe L.R."/>
            <person name="Gasser R.B."/>
        </authorList>
    </citation>
    <scope>NUCLEOTIDE SEQUENCE [LARGE SCALE GENOMIC DNA]</scope>
    <source>
        <strain evidence="2">ISS1029</strain>
    </source>
</reference>
<gene>
    <name evidence="2" type="ORF">T11_289</name>
</gene>
<dbReference type="Gene3D" id="1.20.1070.10">
    <property type="entry name" value="Rhodopsin 7-helix transmembrane proteins"/>
    <property type="match status" value="1"/>
</dbReference>
<proteinExistence type="predicted"/>
<protein>
    <recommendedName>
        <fullName evidence="4">G-protein coupled receptors family 1 profile domain-containing protein</fullName>
    </recommendedName>
</protein>
<name>A0A0V1HW75_9BILA</name>
<feature type="transmembrane region" description="Helical" evidence="1">
    <location>
        <begin position="34"/>
        <end position="55"/>
    </location>
</feature>
<accession>A0A0V1HW75</accession>
<keyword evidence="1" id="KW-0472">Membrane</keyword>
<keyword evidence="1" id="KW-0812">Transmembrane</keyword>
<dbReference type="AlphaFoldDB" id="A0A0V1HW75"/>
<feature type="transmembrane region" description="Helical" evidence="1">
    <location>
        <begin position="62"/>
        <end position="84"/>
    </location>
</feature>
<sequence>MDKYSAKKEPDELGNSSSNSSRQEIFLYYERTNMLYFFSGLVIIFLNALLLFLILKLRCRNKYFIIILSACISLLVHGTGYFTASLQRYLMFYLNWLFTETWKCSFWPHLLLFDFGDKGSYLFFFILTFDRFLSVIFPNYCKLFTAKICSKLIISLYVLLILQYIPLVAWRCLGKDRRSIILGFCYQMQFFSTEYYFYHSEGKCRSEKAFPNAAVHASHSRCSSDYTFCQFGAFC</sequence>
<feature type="transmembrane region" description="Helical" evidence="1">
    <location>
        <begin position="121"/>
        <end position="140"/>
    </location>
</feature>
<dbReference type="Proteomes" id="UP000055024">
    <property type="component" value="Unassembled WGS sequence"/>
</dbReference>
<evidence type="ECO:0000256" key="1">
    <source>
        <dbReference type="SAM" id="Phobius"/>
    </source>
</evidence>
<dbReference type="SUPFAM" id="SSF81321">
    <property type="entry name" value="Family A G protein-coupled receptor-like"/>
    <property type="match status" value="1"/>
</dbReference>
<comment type="caution">
    <text evidence="2">The sequence shown here is derived from an EMBL/GenBank/DDBJ whole genome shotgun (WGS) entry which is preliminary data.</text>
</comment>
<keyword evidence="1" id="KW-1133">Transmembrane helix</keyword>
<evidence type="ECO:0008006" key="4">
    <source>
        <dbReference type="Google" id="ProtNLM"/>
    </source>
</evidence>
<dbReference type="OrthoDB" id="10434104at2759"/>
<feature type="transmembrane region" description="Helical" evidence="1">
    <location>
        <begin position="152"/>
        <end position="170"/>
    </location>
</feature>
<evidence type="ECO:0000313" key="3">
    <source>
        <dbReference type="Proteomes" id="UP000055024"/>
    </source>
</evidence>
<evidence type="ECO:0000313" key="2">
    <source>
        <dbReference type="EMBL" id="KRZ14710.1"/>
    </source>
</evidence>